<dbReference type="InterPro" id="IPR029054">
    <property type="entry name" value="dUTPase-like"/>
</dbReference>
<comment type="catalytic activity">
    <reaction evidence="4 5">
        <text>dUTP + H2O = dUMP + diphosphate + H(+)</text>
        <dbReference type="Rhea" id="RHEA:10248"/>
        <dbReference type="ChEBI" id="CHEBI:15377"/>
        <dbReference type="ChEBI" id="CHEBI:15378"/>
        <dbReference type="ChEBI" id="CHEBI:33019"/>
        <dbReference type="ChEBI" id="CHEBI:61555"/>
        <dbReference type="ChEBI" id="CHEBI:246422"/>
        <dbReference type="EC" id="3.6.1.23"/>
    </reaction>
</comment>
<evidence type="ECO:0000256" key="4">
    <source>
        <dbReference type="ARBA" id="ARBA00047686"/>
    </source>
</evidence>
<dbReference type="GO" id="GO:0004170">
    <property type="term" value="F:dUTP diphosphatase activity"/>
    <property type="evidence" value="ECO:0007669"/>
    <property type="project" value="UniProtKB-EC"/>
</dbReference>
<evidence type="ECO:0000256" key="3">
    <source>
        <dbReference type="ARBA" id="ARBA00023080"/>
    </source>
</evidence>
<feature type="domain" description="dUTPase-like" evidence="6">
    <location>
        <begin position="16"/>
        <end position="147"/>
    </location>
</feature>
<feature type="binding site" evidence="5">
    <location>
        <position position="81"/>
    </location>
    <ligand>
        <name>substrate</name>
    </ligand>
</feature>
<dbReference type="NCBIfam" id="NF001862">
    <property type="entry name" value="PRK00601.1"/>
    <property type="match status" value="1"/>
</dbReference>
<dbReference type="Gene3D" id="2.70.40.10">
    <property type="match status" value="1"/>
</dbReference>
<dbReference type="Proteomes" id="UP000319219">
    <property type="component" value="Unassembled WGS sequence"/>
</dbReference>
<keyword evidence="5" id="KW-0479">Metal-binding</keyword>
<feature type="binding site" evidence="5">
    <location>
        <begin position="68"/>
        <end position="70"/>
    </location>
    <ligand>
        <name>substrate</name>
    </ligand>
</feature>
<proteinExistence type="inferred from homology"/>
<dbReference type="PANTHER" id="PTHR11241">
    <property type="entry name" value="DEOXYURIDINE 5'-TRIPHOSPHATE NUCLEOTIDOHYDROLASE"/>
    <property type="match status" value="1"/>
</dbReference>
<comment type="pathway">
    <text evidence="5">Pyrimidine metabolism; dUMP biosynthesis; dUMP from dCTP (dUTP route): step 2/2.</text>
</comment>
<keyword evidence="8" id="KW-1185">Reference proteome</keyword>
<name>A0ABY3B4Y3_9BACL</name>
<dbReference type="InterPro" id="IPR008181">
    <property type="entry name" value="dUTPase"/>
</dbReference>
<evidence type="ECO:0000256" key="5">
    <source>
        <dbReference type="HAMAP-Rule" id="MF_00116"/>
    </source>
</evidence>
<dbReference type="EMBL" id="VIJZ01000004">
    <property type="protein sequence ID" value="TQR98914.1"/>
    <property type="molecule type" value="Genomic_DNA"/>
</dbReference>
<comment type="similarity">
    <text evidence="1 5">Belongs to the dUTPase family.</text>
</comment>
<dbReference type="EC" id="3.6.1.23" evidence="5"/>
<gene>
    <name evidence="5" type="primary">dut</name>
    <name evidence="7" type="ORF">FKV70_12130</name>
</gene>
<sequence length="148" mass="16188">MLTYVEINRLGGNEDIELPRKMSELASGFDLYAAVQEDLVLEPGKRCLVPTGFAIAMPAGLEAQIRPRSGLALKHGITCLNTPGTIDADYRGEIKVLLINLGEEPFTITRNERIAQMVFQIVPEVELKQVDHLSETVRGAGGFGHTGR</sequence>
<dbReference type="Pfam" id="PF00692">
    <property type="entry name" value="dUTPase"/>
    <property type="match status" value="1"/>
</dbReference>
<dbReference type="CDD" id="cd07557">
    <property type="entry name" value="trimeric_dUTPase"/>
    <property type="match status" value="1"/>
</dbReference>
<dbReference type="PANTHER" id="PTHR11241:SF0">
    <property type="entry name" value="DEOXYURIDINE 5'-TRIPHOSPHATE NUCLEOTIDOHYDROLASE"/>
    <property type="match status" value="1"/>
</dbReference>
<comment type="cofactor">
    <cofactor evidence="5">
        <name>Mg(2+)</name>
        <dbReference type="ChEBI" id="CHEBI:18420"/>
    </cofactor>
</comment>
<organism evidence="7 8">
    <name type="scientific">Paenibacillus ottowii</name>
    <dbReference type="NCBI Taxonomy" id="2315729"/>
    <lineage>
        <taxon>Bacteria</taxon>
        <taxon>Bacillati</taxon>
        <taxon>Bacillota</taxon>
        <taxon>Bacilli</taxon>
        <taxon>Bacillales</taxon>
        <taxon>Paenibacillaceae</taxon>
        <taxon>Paenibacillus</taxon>
    </lineage>
</organism>
<dbReference type="NCBIfam" id="TIGR00576">
    <property type="entry name" value="dut"/>
    <property type="match status" value="1"/>
</dbReference>
<protein>
    <recommendedName>
        <fullName evidence="5">Deoxyuridine 5'-triphosphate nucleotidohydrolase</fullName>
        <shortName evidence="5">dUTPase</shortName>
        <ecNumber evidence="5">3.6.1.23</ecNumber>
    </recommendedName>
    <alternativeName>
        <fullName evidence="5">dUTP pyrophosphatase</fullName>
    </alternativeName>
</protein>
<evidence type="ECO:0000313" key="8">
    <source>
        <dbReference type="Proteomes" id="UP000319219"/>
    </source>
</evidence>
<dbReference type="HAMAP" id="MF_00116">
    <property type="entry name" value="dUTPase_bact"/>
    <property type="match status" value="1"/>
</dbReference>
<dbReference type="RefSeq" id="WP_142612978.1">
    <property type="nucleotide sequence ID" value="NZ_VIJZ01000004.1"/>
</dbReference>
<dbReference type="InterPro" id="IPR036157">
    <property type="entry name" value="dUTPase-like_sf"/>
</dbReference>
<feature type="binding site" evidence="5">
    <location>
        <begin position="85"/>
        <end position="87"/>
    </location>
    <ligand>
        <name>substrate</name>
    </ligand>
</feature>
<keyword evidence="3 5" id="KW-0546">Nucleotide metabolism</keyword>
<reference evidence="7 8" key="1">
    <citation type="submission" date="2019-07" db="EMBL/GenBank/DDBJ databases">
        <title>Paenibacillus ottowii sp. nov. isolated from a fermentation system processing bovine manure.</title>
        <authorList>
            <person name="Velazquez L.F."/>
            <person name="Rajbanshi S."/>
            <person name="Guan S."/>
            <person name="Hinchee M."/>
            <person name="Welsh A."/>
        </authorList>
    </citation>
    <scope>NUCLEOTIDE SEQUENCE [LARGE SCALE GENOMIC DNA]</scope>
    <source>
        <strain evidence="7 8">MS2379</strain>
    </source>
</reference>
<comment type="function">
    <text evidence="5">This enzyme is involved in nucleotide metabolism: it produces dUMP, the immediate precursor of thymidine nucleotides and it decreases the intracellular concentration of dUTP so that uracil cannot be incorporated into DNA.</text>
</comment>
<accession>A0ABY3B4Y3</accession>
<dbReference type="SUPFAM" id="SSF51283">
    <property type="entry name" value="dUTPase-like"/>
    <property type="match status" value="1"/>
</dbReference>
<evidence type="ECO:0000259" key="6">
    <source>
        <dbReference type="Pfam" id="PF00692"/>
    </source>
</evidence>
<comment type="caution">
    <text evidence="7">The sequence shown here is derived from an EMBL/GenBank/DDBJ whole genome shotgun (WGS) entry which is preliminary data.</text>
</comment>
<dbReference type="InterPro" id="IPR033704">
    <property type="entry name" value="dUTPase_trimeric"/>
</dbReference>
<comment type="caution">
    <text evidence="5">Lacks conserved residue(s) required for the propagation of feature annotation.</text>
</comment>
<evidence type="ECO:0000256" key="1">
    <source>
        <dbReference type="ARBA" id="ARBA00006581"/>
    </source>
</evidence>
<keyword evidence="5" id="KW-0460">Magnesium</keyword>
<evidence type="ECO:0000313" key="7">
    <source>
        <dbReference type="EMBL" id="TQR98914.1"/>
    </source>
</evidence>
<evidence type="ECO:0000256" key="2">
    <source>
        <dbReference type="ARBA" id="ARBA00022801"/>
    </source>
</evidence>
<keyword evidence="2 5" id="KW-0378">Hydrolase</keyword>